<dbReference type="Gene3D" id="1.10.10.60">
    <property type="entry name" value="Homeodomain-like"/>
    <property type="match status" value="2"/>
</dbReference>
<dbReference type="InterPro" id="IPR018060">
    <property type="entry name" value="HTH_AraC"/>
</dbReference>
<protein>
    <submittedName>
        <fullName evidence="4">Alpha/beta fold hydrolase</fullName>
    </submittedName>
</protein>
<dbReference type="PROSITE" id="PS00380">
    <property type="entry name" value="RHODANESE_1"/>
    <property type="match status" value="1"/>
</dbReference>
<evidence type="ECO:0000313" key="5">
    <source>
        <dbReference type="Proteomes" id="UP000516105"/>
    </source>
</evidence>
<evidence type="ECO:0000313" key="4">
    <source>
        <dbReference type="EMBL" id="QNP44753.1"/>
    </source>
</evidence>
<proteinExistence type="predicted"/>
<dbReference type="SUPFAM" id="SSF46689">
    <property type="entry name" value="Homeodomain-like"/>
    <property type="match status" value="2"/>
</dbReference>
<dbReference type="PROSITE" id="PS01124">
    <property type="entry name" value="HTH_ARAC_FAMILY_2"/>
    <property type="match status" value="1"/>
</dbReference>
<dbReference type="PRINTS" id="PR00111">
    <property type="entry name" value="ABHYDROLASE"/>
</dbReference>
<reference evidence="4 5" key="1">
    <citation type="submission" date="2020-08" db="EMBL/GenBank/DDBJ databases">
        <title>Genome sequence of Sphingomonas sediminicola KACC 15039T.</title>
        <authorList>
            <person name="Hyun D.-W."/>
            <person name="Bae J.-W."/>
        </authorList>
    </citation>
    <scope>NUCLEOTIDE SEQUENCE [LARGE SCALE GENOMIC DNA]</scope>
    <source>
        <strain evidence="4 5">KACC 15039</strain>
    </source>
</reference>
<evidence type="ECO:0000259" key="3">
    <source>
        <dbReference type="PROSITE" id="PS01124"/>
    </source>
</evidence>
<dbReference type="EMBL" id="CP060782">
    <property type="protein sequence ID" value="QNP44753.1"/>
    <property type="molecule type" value="Genomic_DNA"/>
</dbReference>
<dbReference type="PANTHER" id="PTHR43433">
    <property type="entry name" value="HYDROLASE, ALPHA/BETA FOLD FAMILY PROTEIN"/>
    <property type="match status" value="1"/>
</dbReference>
<dbReference type="InterPro" id="IPR000073">
    <property type="entry name" value="AB_hydrolase_1"/>
</dbReference>
<dbReference type="Pfam" id="PF12833">
    <property type="entry name" value="HTH_18"/>
    <property type="match status" value="1"/>
</dbReference>
<dbReference type="PANTHER" id="PTHR43433:SF5">
    <property type="entry name" value="AB HYDROLASE-1 DOMAIN-CONTAINING PROTEIN"/>
    <property type="match status" value="1"/>
</dbReference>
<feature type="domain" description="HTH araC/xylS-type" evidence="3">
    <location>
        <begin position="50"/>
        <end position="148"/>
    </location>
</feature>
<dbReference type="Gene3D" id="3.40.50.1820">
    <property type="entry name" value="alpha/beta hydrolase"/>
    <property type="match status" value="2"/>
</dbReference>
<dbReference type="InterPro" id="IPR050471">
    <property type="entry name" value="AB_hydrolase"/>
</dbReference>
<dbReference type="SUPFAM" id="SSF53474">
    <property type="entry name" value="alpha/beta-Hydrolases"/>
    <property type="match status" value="2"/>
</dbReference>
<sequence length="740" mass="83239">MRFLAEQKPSSEVVAKLAELFLTQAVREYVDHLPFGASGWLRGLTDPAVTKALSIIHSRYAEDLDVESLAREAGVSRTVLGEKFAELIGEPPMRYCARWRMRMAANMLRDGKQNASNVAYSVGFNSEAAFTRAFKREYGVPPATWRRQFEEDAKSRGEAQRIGLPKQLVRHAMAKDGTRLAYSVMGEGPPLVKAANWLNHLEHDWKSPVWKHWLHEFTRGHTLIRYDERANGLSDWDTPEISFDAFVDDLECVVETTGLESFDLLAISQGAAVAIAYAVRHPEKVRRLLILGGYSAGWAARGDPGEIARREALLKLTEVGWGSDHPTYRQVFTSLYIPEGTPEQIKWWNEMQRVSCSPENAVKLQRALSLIDVRDLLPKVTVPTLIFHSRDDQVVPFTAGEYLAQHIPGATFIPIDGENHLLLEKEPGWHEFVKHARQFLKSEGEGSDAVIAEAKTAEQNEVCTSSDGAKIAWSSVGDGFPMAMPAVWFHQVEKDFAAPTWSHWMEEALRGRRLIRSDMRGVGLSDPDPQRWDFESLLEDFIAVVDDAELETFDIFGMSHGVLVAIAFAARFPERVRRMVLVGGYAEGFGVRADPEEIQRRETLLNLGRGYAPSDRVSFARMLGALYWPDASNEMMDWFVDRLGTISVLSEQLQDVFRTIDLRPLLAKIEAPTLIMHSRGDRIIPPSCSETLAAQIRKSELVMIDSENHIPLEHDKGWPAARAALRTFLKAQERALADAR</sequence>
<evidence type="ECO:0000256" key="1">
    <source>
        <dbReference type="ARBA" id="ARBA00023015"/>
    </source>
</evidence>
<keyword evidence="5" id="KW-1185">Reference proteome</keyword>
<name>A0ABX6T7T0_9SPHN</name>
<dbReference type="SMART" id="SM00342">
    <property type="entry name" value="HTH_ARAC"/>
    <property type="match status" value="1"/>
</dbReference>
<organism evidence="4 5">
    <name type="scientific">Sphingomonas sediminicola</name>
    <dbReference type="NCBI Taxonomy" id="386874"/>
    <lineage>
        <taxon>Bacteria</taxon>
        <taxon>Pseudomonadati</taxon>
        <taxon>Pseudomonadota</taxon>
        <taxon>Alphaproteobacteria</taxon>
        <taxon>Sphingomonadales</taxon>
        <taxon>Sphingomonadaceae</taxon>
        <taxon>Sphingomonas</taxon>
    </lineage>
</organism>
<dbReference type="GO" id="GO:0016787">
    <property type="term" value="F:hydrolase activity"/>
    <property type="evidence" value="ECO:0007669"/>
    <property type="project" value="UniProtKB-KW"/>
</dbReference>
<dbReference type="InterPro" id="IPR001307">
    <property type="entry name" value="Thiosulphate_STrfase_CS"/>
</dbReference>
<dbReference type="RefSeq" id="WP_187707711.1">
    <property type="nucleotide sequence ID" value="NZ_CP060782.1"/>
</dbReference>
<keyword evidence="4" id="KW-0378">Hydrolase</keyword>
<dbReference type="InterPro" id="IPR029058">
    <property type="entry name" value="AB_hydrolase_fold"/>
</dbReference>
<accession>A0ABX6T7T0</accession>
<dbReference type="InterPro" id="IPR022742">
    <property type="entry name" value="Hydrolase_4"/>
</dbReference>
<dbReference type="Pfam" id="PF12146">
    <property type="entry name" value="Hydrolase_4"/>
    <property type="match status" value="1"/>
</dbReference>
<keyword evidence="2" id="KW-0804">Transcription</keyword>
<dbReference type="InterPro" id="IPR009057">
    <property type="entry name" value="Homeodomain-like_sf"/>
</dbReference>
<keyword evidence="1" id="KW-0805">Transcription regulation</keyword>
<dbReference type="Proteomes" id="UP000516105">
    <property type="component" value="Chromosome"/>
</dbReference>
<dbReference type="Pfam" id="PF00561">
    <property type="entry name" value="Abhydrolase_1"/>
    <property type="match status" value="1"/>
</dbReference>
<gene>
    <name evidence="4" type="ORF">H9L14_08150</name>
</gene>
<evidence type="ECO:0000256" key="2">
    <source>
        <dbReference type="ARBA" id="ARBA00023163"/>
    </source>
</evidence>